<organism evidence="2 3">
    <name type="scientific">Pseudocohnilembus persalinus</name>
    <name type="common">Ciliate</name>
    <dbReference type="NCBI Taxonomy" id="266149"/>
    <lineage>
        <taxon>Eukaryota</taxon>
        <taxon>Sar</taxon>
        <taxon>Alveolata</taxon>
        <taxon>Ciliophora</taxon>
        <taxon>Intramacronucleata</taxon>
        <taxon>Oligohymenophorea</taxon>
        <taxon>Scuticociliatia</taxon>
        <taxon>Philasterida</taxon>
        <taxon>Pseudocohnilembidae</taxon>
        <taxon>Pseudocohnilembus</taxon>
    </lineage>
</organism>
<keyword evidence="2" id="KW-0378">Hydrolase</keyword>
<sequence>MSDIAQQQKVEDCTPELQSQLVKSDIMEIQTDEFKAQFNKSLHSQKNDLEIKINHLETENQILLQEKENHLKQIEEFQAQKMELEEKYQQLNLQAQKQKQEADLKQNESQQKINQQQKNSQILEQKLINQQKQIEDLKLDYSALQNANKDVASHLQDKKKLESVIQQQKKDLLNSEKKLNNLKKICSENQLGQQLLNKFEKLENQSQQQMNTGIQQQQPQDCQIIEKTNQMQGYDVKIEIKCLKLFLEKGANILSKYDKNSIQQQNLESKNVHIVSFLGLKNVGKSYWHSKLCKQVIQQGNLLATEGINGNFYDGFFFIDSPGLGETLQNFQKVYDEIEKFIKVSKEIDDLQYLQNQDQNIDDLYKKELIDKKLMLKEKIENMKSEILNNQNELYKEKLALESFIQSFILEYSDIIIYVCDILTLEEQRYITQITQKIKENNKGQQLIVCHNMKSINNIADLQQCIKKDILHNFSIELNEKMSLDQCAYKNFSHLPRDKHDTSNVTHIVYGREGSIIEEKYNKKSIKYVQDFLKNFSKRGNQQNIFNSFKNFANKNIQQYIIWNKLQYNDQQEDEQQIPQFEVDYKQLKIVSLNQKMVEKSSIFCKDILTDFLGQKINDFGSGESKCFYEVYTKHLNKGSILKTIILSVPGINIVKGKFICYVHIYIQFLKYFYINIINEEFKFNLSFFVFIAVKTVIVTNMNKQIRVLTIKIIYDLEKCREMLQTCKVMEGELEENFQNHQKLQFQDIKIDIPICPVQQSIQKYGQYSYKNQILHKDFSVYMINVEINYDTESESE</sequence>
<evidence type="ECO:0000313" key="3">
    <source>
        <dbReference type="Proteomes" id="UP000054937"/>
    </source>
</evidence>
<dbReference type="PANTHER" id="PTHR34726:SF3">
    <property type="entry name" value="GUANYLATE-BINDING PROTEIN N-TERMINAL DOMAIN-CONTAINING PROTEIN-RELATED"/>
    <property type="match status" value="1"/>
</dbReference>
<dbReference type="AlphaFoldDB" id="A0A0V0Q820"/>
<feature type="coiled-coil region" evidence="1">
    <location>
        <begin position="366"/>
        <end position="393"/>
    </location>
</feature>
<dbReference type="InParanoid" id="A0A0V0Q820"/>
<evidence type="ECO:0000256" key="1">
    <source>
        <dbReference type="SAM" id="Coils"/>
    </source>
</evidence>
<dbReference type="Proteomes" id="UP000054937">
    <property type="component" value="Unassembled WGS sequence"/>
</dbReference>
<dbReference type="PANTHER" id="PTHR34726">
    <property type="entry name" value="GBP DOMAIN-CONTAINING PROTEIN"/>
    <property type="match status" value="1"/>
</dbReference>
<keyword evidence="1" id="KW-0175">Coiled coil</keyword>
<proteinExistence type="predicted"/>
<feature type="coiled-coil region" evidence="1">
    <location>
        <begin position="39"/>
        <end position="185"/>
    </location>
</feature>
<protein>
    <submittedName>
        <fullName evidence="2">p-loop containing nucleoside triphosphate hydrolase</fullName>
    </submittedName>
</protein>
<accession>A0A0V0Q820</accession>
<evidence type="ECO:0000313" key="2">
    <source>
        <dbReference type="EMBL" id="KRW98358.1"/>
    </source>
</evidence>
<dbReference type="GO" id="GO:0016787">
    <property type="term" value="F:hydrolase activity"/>
    <property type="evidence" value="ECO:0007669"/>
    <property type="project" value="UniProtKB-KW"/>
</dbReference>
<gene>
    <name evidence="2" type="ORF">PPERSA_03530</name>
</gene>
<dbReference type="EMBL" id="LDAU01000253">
    <property type="protein sequence ID" value="KRW98358.1"/>
    <property type="molecule type" value="Genomic_DNA"/>
</dbReference>
<dbReference type="SUPFAM" id="SSF52540">
    <property type="entry name" value="P-loop containing nucleoside triphosphate hydrolases"/>
    <property type="match status" value="1"/>
</dbReference>
<reference evidence="2 3" key="1">
    <citation type="journal article" date="2015" name="Sci. Rep.">
        <title>Genome of the facultative scuticociliatosis pathogen Pseudocohnilembus persalinus provides insight into its virulence through horizontal gene transfer.</title>
        <authorList>
            <person name="Xiong J."/>
            <person name="Wang G."/>
            <person name="Cheng J."/>
            <person name="Tian M."/>
            <person name="Pan X."/>
            <person name="Warren A."/>
            <person name="Jiang C."/>
            <person name="Yuan D."/>
            <person name="Miao W."/>
        </authorList>
    </citation>
    <scope>NUCLEOTIDE SEQUENCE [LARGE SCALE GENOMIC DNA]</scope>
    <source>
        <strain evidence="2">36N120E</strain>
    </source>
</reference>
<comment type="caution">
    <text evidence="2">The sequence shown here is derived from an EMBL/GenBank/DDBJ whole genome shotgun (WGS) entry which is preliminary data.</text>
</comment>
<name>A0A0V0Q820_PSEPJ</name>
<dbReference type="OrthoDB" id="10043329at2759"/>
<keyword evidence="3" id="KW-1185">Reference proteome</keyword>
<dbReference type="InterPro" id="IPR027417">
    <property type="entry name" value="P-loop_NTPase"/>
</dbReference>